<keyword evidence="4" id="KW-1185">Reference proteome</keyword>
<evidence type="ECO:0000313" key="4">
    <source>
        <dbReference type="Proteomes" id="UP001498771"/>
    </source>
</evidence>
<dbReference type="Proteomes" id="UP001498771">
    <property type="component" value="Unassembled WGS sequence"/>
</dbReference>
<comment type="similarity">
    <text evidence="1">Belongs to the SHQ1 family.</text>
</comment>
<dbReference type="GeneID" id="90035806"/>
<gene>
    <name evidence="3" type="ORF">BZA70DRAFT_234416</name>
</gene>
<evidence type="ECO:0000259" key="2">
    <source>
        <dbReference type="PROSITE" id="PS51203"/>
    </source>
</evidence>
<dbReference type="SUPFAM" id="SSF49764">
    <property type="entry name" value="HSP20-like chaperones"/>
    <property type="match status" value="1"/>
</dbReference>
<dbReference type="RefSeq" id="XP_064770565.1">
    <property type="nucleotide sequence ID" value="XM_064910294.1"/>
</dbReference>
<comment type="caution">
    <text evidence="3">The sequence shown here is derived from an EMBL/GenBank/DDBJ whole genome shotgun (WGS) entry which is preliminary data.</text>
</comment>
<reference evidence="3 4" key="1">
    <citation type="submission" date="2024-03" db="EMBL/GenBank/DDBJ databases">
        <title>Genome-scale model development and genomic sequencing of the oleaginous clade Lipomyces.</title>
        <authorList>
            <consortium name="Lawrence Berkeley National Laboratory"/>
            <person name="Czajka J.J."/>
            <person name="Han Y."/>
            <person name="Kim J."/>
            <person name="Mondo S.J."/>
            <person name="Hofstad B.A."/>
            <person name="Robles A."/>
            <person name="Haridas S."/>
            <person name="Riley R."/>
            <person name="LaButti K."/>
            <person name="Pangilinan J."/>
            <person name="Andreopoulos W."/>
            <person name="Lipzen A."/>
            <person name="Yan J."/>
            <person name="Wang M."/>
            <person name="Ng V."/>
            <person name="Grigoriev I.V."/>
            <person name="Spatafora J.W."/>
            <person name="Magnuson J.K."/>
            <person name="Baker S.E."/>
            <person name="Pomraning K.R."/>
        </authorList>
    </citation>
    <scope>NUCLEOTIDE SEQUENCE [LARGE SCALE GENOMIC DNA]</scope>
    <source>
        <strain evidence="3 4">Phaff 52-87</strain>
    </source>
</reference>
<name>A0ABR1FCE6_9ASCO</name>
<evidence type="ECO:0000313" key="3">
    <source>
        <dbReference type="EMBL" id="KAK7207532.1"/>
    </source>
</evidence>
<dbReference type="Pfam" id="PF04925">
    <property type="entry name" value="SHQ1"/>
    <property type="match status" value="1"/>
</dbReference>
<dbReference type="PANTHER" id="PTHR12967">
    <property type="entry name" value="PROTEIN SHQ1 HOMOLOG"/>
    <property type="match status" value="1"/>
</dbReference>
<dbReference type="InterPro" id="IPR039742">
    <property type="entry name" value="Shq1"/>
</dbReference>
<proteinExistence type="inferred from homology"/>
<evidence type="ECO:0000256" key="1">
    <source>
        <dbReference type="ARBA" id="ARBA00005607"/>
    </source>
</evidence>
<feature type="domain" description="CS" evidence="2">
    <location>
        <begin position="1"/>
        <end position="89"/>
    </location>
</feature>
<sequence length="437" mass="50111">MITPQFSVRQDDEYVYIDIKVVHLKAQNAEISAEGDVFWFSLSPYYLRLHFPGNIVDDDRASASLDISKSILNVKFPKETPGEVFPDLDLMTKLLARLDGSEAPVKKPLIQEIGSTPNDDSEMQDDPADLSEKQKSYIQEMTDAQSFDWQIEQEMPDSEELLTARYGFNLQYSGYLQQTRDIGNDINDLDDPETSTIESRREERIKKENEKFDPDYYYADFAGNDEIPALIAYEPSLIRLAKEVPGTTAEVEFSEEEKKKMLELPRRTYMIDSMESMRSLYLNLIPIVFAYCYDMRTMMDDHTSESAWTVGKLAANVACLDSSFPSIQQIKIACLRRALAYPLYRNYDLALKCWEDSHLILRAGKRVVLKALLDVNHLFAFHDVYYVYSKIVTEDYCSWIQTANDAVLQSLANDMKNCQTSKEDLSWGLEAIETAAV</sequence>
<dbReference type="EMBL" id="JBBJBU010000001">
    <property type="protein sequence ID" value="KAK7207532.1"/>
    <property type="molecule type" value="Genomic_DNA"/>
</dbReference>
<dbReference type="Gene3D" id="2.60.40.790">
    <property type="match status" value="1"/>
</dbReference>
<dbReference type="InterPro" id="IPR008978">
    <property type="entry name" value="HSP20-like_chaperone"/>
</dbReference>
<dbReference type="PROSITE" id="PS51203">
    <property type="entry name" value="CS"/>
    <property type="match status" value="1"/>
</dbReference>
<accession>A0ABR1FCE6</accession>
<dbReference type="InterPro" id="IPR007052">
    <property type="entry name" value="CS_dom"/>
</dbReference>
<dbReference type="Pfam" id="PF21413">
    <property type="entry name" value="SHQ1-like_CS"/>
    <property type="match status" value="1"/>
</dbReference>
<dbReference type="InterPro" id="IPR007009">
    <property type="entry name" value="Shq1_C"/>
</dbReference>
<organism evidence="3 4">
    <name type="scientific">Myxozyma melibiosi</name>
    <dbReference type="NCBI Taxonomy" id="54550"/>
    <lineage>
        <taxon>Eukaryota</taxon>
        <taxon>Fungi</taxon>
        <taxon>Dikarya</taxon>
        <taxon>Ascomycota</taxon>
        <taxon>Saccharomycotina</taxon>
        <taxon>Lipomycetes</taxon>
        <taxon>Lipomycetales</taxon>
        <taxon>Lipomycetaceae</taxon>
        <taxon>Myxozyma</taxon>
    </lineage>
</organism>
<protein>
    <submittedName>
        <fullName evidence="3">SHQ1 protein-domain-containing protein</fullName>
    </submittedName>
</protein>
<dbReference type="CDD" id="cd00298">
    <property type="entry name" value="ACD_sHsps_p23-like"/>
    <property type="match status" value="1"/>
</dbReference>
<dbReference type="PANTHER" id="PTHR12967:SF0">
    <property type="entry name" value="PROTEIN SHQ1 HOMOLOG"/>
    <property type="match status" value="1"/>
</dbReference>
<dbReference type="InterPro" id="IPR048696">
    <property type="entry name" value="SHQ1-like_CS"/>
</dbReference>